<comment type="similarity">
    <text evidence="7">Belongs to the binding-protein-dependent transport system permease family. OppBC subfamily.</text>
</comment>
<evidence type="ECO:0000256" key="7">
    <source>
        <dbReference type="ARBA" id="ARBA00024202"/>
    </source>
</evidence>
<keyword evidence="5 8" id="KW-1133">Transmembrane helix</keyword>
<accession>A0ABS4NMD9</accession>
<dbReference type="EMBL" id="JAGGLV010000001">
    <property type="protein sequence ID" value="MBP2110517.1"/>
    <property type="molecule type" value="Genomic_DNA"/>
</dbReference>
<evidence type="ECO:0000256" key="2">
    <source>
        <dbReference type="ARBA" id="ARBA00022448"/>
    </source>
</evidence>
<dbReference type="InterPro" id="IPR035906">
    <property type="entry name" value="MetI-like_sf"/>
</dbReference>
<dbReference type="InterPro" id="IPR053385">
    <property type="entry name" value="ABC_transport_permease"/>
</dbReference>
<dbReference type="Pfam" id="PF00528">
    <property type="entry name" value="BPD_transp_1"/>
    <property type="match status" value="1"/>
</dbReference>
<evidence type="ECO:0000313" key="11">
    <source>
        <dbReference type="Proteomes" id="UP000773462"/>
    </source>
</evidence>
<protein>
    <submittedName>
        <fullName evidence="10">Nickel transport system permease protein</fullName>
    </submittedName>
</protein>
<dbReference type="PANTHER" id="PTHR43386:SF1">
    <property type="entry name" value="D,D-DIPEPTIDE TRANSPORT SYSTEM PERMEASE PROTEIN DDPC-RELATED"/>
    <property type="match status" value="1"/>
</dbReference>
<dbReference type="PANTHER" id="PTHR43386">
    <property type="entry name" value="OLIGOPEPTIDE TRANSPORT SYSTEM PERMEASE PROTEIN APPC"/>
    <property type="match status" value="1"/>
</dbReference>
<feature type="transmembrane region" description="Helical" evidence="8">
    <location>
        <begin position="139"/>
        <end position="156"/>
    </location>
</feature>
<dbReference type="Gene3D" id="1.10.3720.10">
    <property type="entry name" value="MetI-like"/>
    <property type="match status" value="1"/>
</dbReference>
<evidence type="ECO:0000256" key="5">
    <source>
        <dbReference type="ARBA" id="ARBA00022989"/>
    </source>
</evidence>
<feature type="transmembrane region" description="Helical" evidence="8">
    <location>
        <begin position="113"/>
        <end position="133"/>
    </location>
</feature>
<keyword evidence="3" id="KW-1003">Cell membrane</keyword>
<keyword evidence="11" id="KW-1185">Reference proteome</keyword>
<dbReference type="Proteomes" id="UP000773462">
    <property type="component" value="Unassembled WGS sequence"/>
</dbReference>
<feature type="transmembrane region" description="Helical" evidence="8">
    <location>
        <begin position="245"/>
        <end position="266"/>
    </location>
</feature>
<dbReference type="InterPro" id="IPR025966">
    <property type="entry name" value="OppC_N"/>
</dbReference>
<keyword evidence="2 8" id="KW-0813">Transport</keyword>
<feature type="transmembrane region" description="Helical" evidence="8">
    <location>
        <begin position="12"/>
        <end position="34"/>
    </location>
</feature>
<evidence type="ECO:0000256" key="8">
    <source>
        <dbReference type="RuleBase" id="RU363032"/>
    </source>
</evidence>
<dbReference type="NCBIfam" id="NF045474">
    <property type="entry name" value="Opp2C"/>
    <property type="match status" value="1"/>
</dbReference>
<dbReference type="InterPro" id="IPR014157">
    <property type="entry name" value="Nickel_NikC"/>
</dbReference>
<evidence type="ECO:0000259" key="9">
    <source>
        <dbReference type="PROSITE" id="PS50928"/>
    </source>
</evidence>
<evidence type="ECO:0000313" key="10">
    <source>
        <dbReference type="EMBL" id="MBP2110517.1"/>
    </source>
</evidence>
<evidence type="ECO:0000256" key="4">
    <source>
        <dbReference type="ARBA" id="ARBA00022692"/>
    </source>
</evidence>
<reference evidence="10 11" key="1">
    <citation type="submission" date="2021-03" db="EMBL/GenBank/DDBJ databases">
        <title>Genomic Encyclopedia of Type Strains, Phase IV (KMG-IV): sequencing the most valuable type-strain genomes for metagenomic binning, comparative biology and taxonomic classification.</title>
        <authorList>
            <person name="Goeker M."/>
        </authorList>
    </citation>
    <scope>NUCLEOTIDE SEQUENCE [LARGE SCALE GENOMIC DNA]</scope>
    <source>
        <strain evidence="10 11">DSM 101953</strain>
    </source>
</reference>
<feature type="domain" description="ABC transmembrane type-1" evidence="9">
    <location>
        <begin position="74"/>
        <end position="263"/>
    </location>
</feature>
<comment type="caution">
    <text evidence="10">The sequence shown here is derived from an EMBL/GenBank/DDBJ whole genome shotgun (WGS) entry which is preliminary data.</text>
</comment>
<dbReference type="Pfam" id="PF12911">
    <property type="entry name" value="OppC_N"/>
    <property type="match status" value="1"/>
</dbReference>
<keyword evidence="4 8" id="KW-0812">Transmembrane</keyword>
<dbReference type="SUPFAM" id="SSF161098">
    <property type="entry name" value="MetI-like"/>
    <property type="match status" value="1"/>
</dbReference>
<feature type="transmembrane region" description="Helical" evidence="8">
    <location>
        <begin position="76"/>
        <end position="101"/>
    </location>
</feature>
<dbReference type="InterPro" id="IPR050366">
    <property type="entry name" value="BP-dependent_transpt_permease"/>
</dbReference>
<dbReference type="RefSeq" id="WP_209869228.1">
    <property type="nucleotide sequence ID" value="NZ_JAGGLV010000001.1"/>
</dbReference>
<proteinExistence type="inferred from homology"/>
<sequence>MNNLSSRFKGKRVIMICGSLLILFGLAGLLAPWISPHDPIRVNLAAKLSPPSWEYLLGTDQLGRDNLSRLLYGTRISLGFASLIFAASLGVGLLAGVVSGYSGGWLDAALMRLCDGIMSFPSMILVFGLIGILGPGLSQLVIALMLVQWVYFARMFRNMIVSLKERNFITAARISGSSPWQIMSRHLIPNILPSIVVIGTLEMGWAIMDISAMSFLGLGVQAPTPEWGAMLNEGKSFIRNHPELMLYPGLMIIMVVASFNLLGEALSERYGIKRGS</sequence>
<name>A0ABS4NMD9_9BACL</name>
<dbReference type="CDD" id="cd06261">
    <property type="entry name" value="TM_PBP2"/>
    <property type="match status" value="1"/>
</dbReference>
<dbReference type="InterPro" id="IPR000515">
    <property type="entry name" value="MetI-like"/>
</dbReference>
<evidence type="ECO:0000256" key="3">
    <source>
        <dbReference type="ARBA" id="ARBA00022475"/>
    </source>
</evidence>
<gene>
    <name evidence="10" type="ORF">J2Z70_000656</name>
</gene>
<comment type="subcellular location">
    <subcellularLocation>
        <location evidence="1 8">Cell membrane</location>
        <topology evidence="1 8">Multi-pass membrane protein</topology>
    </subcellularLocation>
</comment>
<organism evidence="10 11">
    <name type="scientific">Paenibacillus silagei</name>
    <dbReference type="NCBI Taxonomy" id="1670801"/>
    <lineage>
        <taxon>Bacteria</taxon>
        <taxon>Bacillati</taxon>
        <taxon>Bacillota</taxon>
        <taxon>Bacilli</taxon>
        <taxon>Bacillales</taxon>
        <taxon>Paenibacillaceae</taxon>
        <taxon>Paenibacillus</taxon>
    </lineage>
</organism>
<evidence type="ECO:0000256" key="6">
    <source>
        <dbReference type="ARBA" id="ARBA00023136"/>
    </source>
</evidence>
<dbReference type="PROSITE" id="PS50928">
    <property type="entry name" value="ABC_TM1"/>
    <property type="match status" value="1"/>
</dbReference>
<keyword evidence="6 8" id="KW-0472">Membrane</keyword>
<evidence type="ECO:0000256" key="1">
    <source>
        <dbReference type="ARBA" id="ARBA00004651"/>
    </source>
</evidence>
<feature type="transmembrane region" description="Helical" evidence="8">
    <location>
        <begin position="187"/>
        <end position="208"/>
    </location>
</feature>
<dbReference type="NCBIfam" id="TIGR02790">
    <property type="entry name" value="nickel_nikC"/>
    <property type="match status" value="1"/>
</dbReference>